<dbReference type="OrthoDB" id="9789078at2"/>
<dbReference type="PANTHER" id="PTHR30627:SF1">
    <property type="entry name" value="PEPTIDOGLYCAN D,D-TRANSPEPTIDASE FTSI"/>
    <property type="match status" value="1"/>
</dbReference>
<feature type="domain" description="Penicillin-binding protein dimerisation" evidence="6">
    <location>
        <begin position="46"/>
        <end position="201"/>
    </location>
</feature>
<gene>
    <name evidence="7" type="ORF">BN11_3380002</name>
</gene>
<evidence type="ECO:0000313" key="7">
    <source>
        <dbReference type="EMBL" id="CCH73848.1"/>
    </source>
</evidence>
<accession>W6JWB0</accession>
<evidence type="ECO:0000259" key="6">
    <source>
        <dbReference type="Pfam" id="PF03717"/>
    </source>
</evidence>
<dbReference type="InterPro" id="IPR050515">
    <property type="entry name" value="Beta-lactam/transpept"/>
</dbReference>
<keyword evidence="7" id="KW-0132">Cell division</keyword>
<dbReference type="Gene3D" id="3.90.1310.10">
    <property type="entry name" value="Penicillin-binding protein 2a (Domain 2)"/>
    <property type="match status" value="1"/>
</dbReference>
<evidence type="ECO:0000259" key="5">
    <source>
        <dbReference type="Pfam" id="PF00905"/>
    </source>
</evidence>
<proteinExistence type="inferred from homology"/>
<evidence type="ECO:0000256" key="1">
    <source>
        <dbReference type="ARBA" id="ARBA00004370"/>
    </source>
</evidence>
<dbReference type="InterPro" id="IPR001460">
    <property type="entry name" value="PCN-bd_Tpept"/>
</dbReference>
<dbReference type="GO" id="GO:0051301">
    <property type="term" value="P:cell division"/>
    <property type="evidence" value="ECO:0007669"/>
    <property type="project" value="UniProtKB-KW"/>
</dbReference>
<dbReference type="Pfam" id="PF00905">
    <property type="entry name" value="Transpeptidase"/>
    <property type="match status" value="1"/>
</dbReference>
<keyword evidence="8" id="KW-1185">Reference proteome</keyword>
<dbReference type="Gene3D" id="3.30.450.330">
    <property type="match status" value="1"/>
</dbReference>
<comment type="subcellular location">
    <subcellularLocation>
        <location evidence="1">Membrane</location>
    </subcellularLocation>
</comment>
<evidence type="ECO:0000256" key="4">
    <source>
        <dbReference type="SAM" id="MobiDB-lite"/>
    </source>
</evidence>
<dbReference type="GO" id="GO:0005886">
    <property type="term" value="C:plasma membrane"/>
    <property type="evidence" value="ECO:0007669"/>
    <property type="project" value="TreeGrafter"/>
</dbReference>
<keyword evidence="7" id="KW-0131">Cell cycle</keyword>
<dbReference type="AlphaFoldDB" id="W6JWB0"/>
<dbReference type="Proteomes" id="UP000035763">
    <property type="component" value="Unassembled WGS sequence"/>
</dbReference>
<dbReference type="InterPro" id="IPR036138">
    <property type="entry name" value="PBP_dimer_sf"/>
</dbReference>
<comment type="caution">
    <text evidence="7">The sequence shown here is derived from an EMBL/GenBank/DDBJ whole genome shotgun (WGS) entry which is preliminary data.</text>
</comment>
<protein>
    <submittedName>
        <fullName evidence="7">Putative cell division protein FtsI/penicillin-binding protein</fullName>
    </submittedName>
</protein>
<dbReference type="STRING" id="1193182.BN11_3380002"/>
<dbReference type="EMBL" id="CAJA01000266">
    <property type="protein sequence ID" value="CCH73848.1"/>
    <property type="molecule type" value="Genomic_DNA"/>
</dbReference>
<comment type="similarity">
    <text evidence="2">Belongs to the transpeptidase family.</text>
</comment>
<dbReference type="SUPFAM" id="SSF56519">
    <property type="entry name" value="Penicillin binding protein dimerisation domain"/>
    <property type="match status" value="1"/>
</dbReference>
<keyword evidence="3" id="KW-0472">Membrane</keyword>
<dbReference type="Gene3D" id="3.40.710.10">
    <property type="entry name" value="DD-peptidase/beta-lactamase superfamily"/>
    <property type="match status" value="1"/>
</dbReference>
<dbReference type="Pfam" id="PF03717">
    <property type="entry name" value="PBP_dimer"/>
    <property type="match status" value="1"/>
</dbReference>
<evidence type="ECO:0000256" key="2">
    <source>
        <dbReference type="ARBA" id="ARBA00007171"/>
    </source>
</evidence>
<feature type="region of interest" description="Disordered" evidence="4">
    <location>
        <begin position="561"/>
        <end position="594"/>
    </location>
</feature>
<dbReference type="GO" id="GO:0071555">
    <property type="term" value="P:cell wall organization"/>
    <property type="evidence" value="ECO:0007669"/>
    <property type="project" value="TreeGrafter"/>
</dbReference>
<dbReference type="InterPro" id="IPR012338">
    <property type="entry name" value="Beta-lactam/transpept-like"/>
</dbReference>
<dbReference type="SUPFAM" id="SSF56601">
    <property type="entry name" value="beta-lactamase/transpeptidase-like"/>
    <property type="match status" value="1"/>
</dbReference>
<dbReference type="PANTHER" id="PTHR30627">
    <property type="entry name" value="PEPTIDOGLYCAN D,D-TRANSPEPTIDASE"/>
    <property type="match status" value="1"/>
</dbReference>
<feature type="domain" description="Penicillin-binding protein transpeptidase" evidence="5">
    <location>
        <begin position="248"/>
        <end position="553"/>
    </location>
</feature>
<sequence>MRARGILIGLLVVLSLFAAQLVRVQGLDAGAAAALAMQTRVYTETTPALRGTIYDATGTILASSIEKRIVIADPKAVVEYKKKVDGKTTKVGAAGAAADLAPLLKMSEADVLTEITRPKTRYVEVNKNVSPLTWHTIAELGIPGIYSKRTSVRTYPQGSTAASLVGFTGENQEGAGGIETYLNSSLRGVPGELKYEVGQDGIRLPMGASTESPAKTGRSVQLTIRNDLQWYAQNVLAQKMIDVRASSGTVVVTNAKTGDLLAIASYPTFDPNTKIADNAQLTNLAFTEVFEPGSTAKVITAAAALEEGKVTPSTPMIVPYSLRRSDGQISDSHSHPTEYLTFAGALAQSSNTGIVLAGEQIPPATMESYFRKFGFGSKSAVNFPGESAGLLAPAGQWSGTQRYTVMYGQGLSVTALQAAGVYQTIANGGVHIAPKLVTAMADANGKLQPTPESAKTRVISQDSARQLSQMLEGVVGADGTAPAAQIPGYRVAGKTGTALRYDSRVKGYAGYTASFIGYAPAGDPELVVSVIVQNPKKEYYGGSVAAPVFHDVMLYALTSLDIPPTPGDTEPPKLTLKLDETPDPDDPAVLRDRR</sequence>
<evidence type="ECO:0000313" key="8">
    <source>
        <dbReference type="Proteomes" id="UP000035763"/>
    </source>
</evidence>
<reference evidence="7 8" key="1">
    <citation type="journal article" date="2013" name="ISME J.">
        <title>A metabolic model for members of the genus Tetrasphaera involved in enhanced biological phosphorus removal.</title>
        <authorList>
            <person name="Kristiansen R."/>
            <person name="Nguyen H.T.T."/>
            <person name="Saunders A.M."/>
            <person name="Nielsen J.L."/>
            <person name="Wimmer R."/>
            <person name="Le V.Q."/>
            <person name="McIlroy S.J."/>
            <person name="Petrovski S."/>
            <person name="Seviour R.J."/>
            <person name="Calteau A."/>
            <person name="Nielsen K.L."/>
            <person name="Nielsen P.H."/>
        </authorList>
    </citation>
    <scope>NUCLEOTIDE SEQUENCE [LARGE SCALE GENOMIC DNA]</scope>
    <source>
        <strain evidence="7 8">Ben110</strain>
    </source>
</reference>
<dbReference type="GO" id="GO:0008658">
    <property type="term" value="F:penicillin binding"/>
    <property type="evidence" value="ECO:0007669"/>
    <property type="project" value="InterPro"/>
</dbReference>
<evidence type="ECO:0000256" key="3">
    <source>
        <dbReference type="ARBA" id="ARBA00023136"/>
    </source>
</evidence>
<dbReference type="InterPro" id="IPR005311">
    <property type="entry name" value="PBP_dimer"/>
</dbReference>
<name>W6JWB0_9MICO</name>
<organism evidence="7 8">
    <name type="scientific">Nostocoides australiense Ben110</name>
    <dbReference type="NCBI Taxonomy" id="1193182"/>
    <lineage>
        <taxon>Bacteria</taxon>
        <taxon>Bacillati</taxon>
        <taxon>Actinomycetota</taxon>
        <taxon>Actinomycetes</taxon>
        <taxon>Micrococcales</taxon>
        <taxon>Intrasporangiaceae</taxon>
        <taxon>Nostocoides</taxon>
    </lineage>
</organism>